<gene>
    <name evidence="1" type="ORF">HMPREF1476_01297</name>
</gene>
<evidence type="ECO:0000313" key="1">
    <source>
        <dbReference type="EMBL" id="EPD99026.1"/>
    </source>
</evidence>
<sequence>MTEAACGITTWTIKPADCAGWVRISEAFCDVGSLKRKRRFMSCMPTQTVLGNR</sequence>
<protein>
    <submittedName>
        <fullName evidence="1">Uncharacterized protein</fullName>
    </submittedName>
</protein>
<dbReference type="AlphaFoldDB" id="S3BF08"/>
<organism evidence="1 2">
    <name type="scientific">Sutterella wadsworthensis HGA0223</name>
    <dbReference type="NCBI Taxonomy" id="1203554"/>
    <lineage>
        <taxon>Bacteria</taxon>
        <taxon>Pseudomonadati</taxon>
        <taxon>Pseudomonadota</taxon>
        <taxon>Betaproteobacteria</taxon>
        <taxon>Burkholderiales</taxon>
        <taxon>Sutterellaceae</taxon>
        <taxon>Sutterella</taxon>
    </lineage>
</organism>
<keyword evidence="2" id="KW-1185">Reference proteome</keyword>
<dbReference type="HOGENOM" id="CLU_3066973_0_0_4"/>
<dbReference type="EMBL" id="ATCF01000018">
    <property type="protein sequence ID" value="EPD99026.1"/>
    <property type="molecule type" value="Genomic_DNA"/>
</dbReference>
<dbReference type="STRING" id="1203554.HMPREF1476_01297"/>
<accession>S3BF08</accession>
<name>S3BF08_9BURK</name>
<evidence type="ECO:0000313" key="2">
    <source>
        <dbReference type="Proteomes" id="UP000014400"/>
    </source>
</evidence>
<proteinExistence type="predicted"/>
<reference evidence="1 2" key="1">
    <citation type="submission" date="2013-04" db="EMBL/GenBank/DDBJ databases">
        <title>The Genome Sequence of Sutterella wadsworthensis HGA0223.</title>
        <authorList>
            <consortium name="The Broad Institute Genomics Platform"/>
            <person name="Earl A."/>
            <person name="Ward D."/>
            <person name="Feldgarden M."/>
            <person name="Gevers D."/>
            <person name="Schmidt T.M."/>
            <person name="Dover J."/>
            <person name="Dai D."/>
            <person name="Walker B."/>
            <person name="Young S."/>
            <person name="Zeng Q."/>
            <person name="Gargeya S."/>
            <person name="Fitzgerald M."/>
            <person name="Haas B."/>
            <person name="Abouelleil A."/>
            <person name="Allen A.W."/>
            <person name="Alvarado L."/>
            <person name="Arachchi H.M."/>
            <person name="Berlin A.M."/>
            <person name="Chapman S.B."/>
            <person name="Gainer-Dewar J."/>
            <person name="Goldberg J."/>
            <person name="Griggs A."/>
            <person name="Gujja S."/>
            <person name="Hansen M."/>
            <person name="Howarth C."/>
            <person name="Imamovic A."/>
            <person name="Ireland A."/>
            <person name="Larimer J."/>
            <person name="McCowan C."/>
            <person name="Murphy C."/>
            <person name="Pearson M."/>
            <person name="Poon T.W."/>
            <person name="Priest M."/>
            <person name="Roberts A."/>
            <person name="Saif S."/>
            <person name="Shea T."/>
            <person name="Sisk P."/>
            <person name="Sykes S."/>
            <person name="Wortman J."/>
            <person name="Nusbaum C."/>
            <person name="Birren B."/>
        </authorList>
    </citation>
    <scope>NUCLEOTIDE SEQUENCE [LARGE SCALE GENOMIC DNA]</scope>
    <source>
        <strain evidence="1 2">HGA0223</strain>
    </source>
</reference>
<comment type="caution">
    <text evidence="1">The sequence shown here is derived from an EMBL/GenBank/DDBJ whole genome shotgun (WGS) entry which is preliminary data.</text>
</comment>
<dbReference type="Proteomes" id="UP000014400">
    <property type="component" value="Unassembled WGS sequence"/>
</dbReference>